<feature type="transmembrane region" description="Helical" evidence="9">
    <location>
        <begin position="267"/>
        <end position="290"/>
    </location>
</feature>
<feature type="transmembrane region" description="Helical" evidence="9">
    <location>
        <begin position="310"/>
        <end position="331"/>
    </location>
</feature>
<evidence type="ECO:0000256" key="3">
    <source>
        <dbReference type="ARBA" id="ARBA00022475"/>
    </source>
</evidence>
<evidence type="ECO:0000256" key="6">
    <source>
        <dbReference type="ARBA" id="ARBA00022989"/>
    </source>
</evidence>
<dbReference type="CDD" id="cd06261">
    <property type="entry name" value="TM_PBP2"/>
    <property type="match status" value="1"/>
</dbReference>
<keyword evidence="2 9" id="KW-0813">Transport</keyword>
<feature type="transmembrane region" description="Helical" evidence="9">
    <location>
        <begin position="205"/>
        <end position="224"/>
    </location>
</feature>
<dbReference type="SUPFAM" id="SSF161098">
    <property type="entry name" value="MetI-like"/>
    <property type="match status" value="1"/>
</dbReference>
<comment type="caution">
    <text evidence="11">The sequence shown here is derived from an EMBL/GenBank/DDBJ whole genome shotgun (WGS) entry which is preliminary data.</text>
</comment>
<dbReference type="Pfam" id="PF19300">
    <property type="entry name" value="BPD_transp_1_N"/>
    <property type="match status" value="1"/>
</dbReference>
<dbReference type="Gene3D" id="1.10.3720.10">
    <property type="entry name" value="MetI-like"/>
    <property type="match status" value="1"/>
</dbReference>
<dbReference type="RefSeq" id="WP_186506956.1">
    <property type="nucleotide sequence ID" value="NZ_JACNEP010000007.1"/>
</dbReference>
<feature type="transmembrane region" description="Helical" evidence="9">
    <location>
        <begin position="102"/>
        <end position="121"/>
    </location>
</feature>
<reference evidence="11" key="2">
    <citation type="submission" date="2020-08" db="EMBL/GenBank/DDBJ databases">
        <authorList>
            <person name="Lai Q."/>
        </authorList>
    </citation>
    <scope>NUCLEOTIDE SEQUENCE</scope>
    <source>
        <strain evidence="11">S27-2</strain>
    </source>
</reference>
<feature type="domain" description="ABC transmembrane type-1" evidence="10">
    <location>
        <begin position="96"/>
        <end position="328"/>
    </location>
</feature>
<evidence type="ECO:0000256" key="5">
    <source>
        <dbReference type="ARBA" id="ARBA00022692"/>
    </source>
</evidence>
<evidence type="ECO:0000256" key="4">
    <source>
        <dbReference type="ARBA" id="ARBA00022519"/>
    </source>
</evidence>
<dbReference type="InterPro" id="IPR035906">
    <property type="entry name" value="MetI-like_sf"/>
</dbReference>
<keyword evidence="3" id="KW-1003">Cell membrane</keyword>
<dbReference type="EMBL" id="JACNEP010000007">
    <property type="protein sequence ID" value="MBC3766436.1"/>
    <property type="molecule type" value="Genomic_DNA"/>
</dbReference>
<evidence type="ECO:0000256" key="9">
    <source>
        <dbReference type="RuleBase" id="RU363032"/>
    </source>
</evidence>
<dbReference type="PANTHER" id="PTHR43163:SF4">
    <property type="entry name" value="PUTRESCINE EXPORT SYSTEM PERMEASE PROTEIN SAPB"/>
    <property type="match status" value="1"/>
</dbReference>
<evidence type="ECO:0000256" key="8">
    <source>
        <dbReference type="ARBA" id="ARBA00024202"/>
    </source>
</evidence>
<reference evidence="11" key="1">
    <citation type="journal article" date="2018" name="Int. J. Syst. Evol. Microbiol.">
        <title>Neptunicella marina gen. nov., sp. nov., isolated from surface seawater.</title>
        <authorList>
            <person name="Liu X."/>
            <person name="Lai Q."/>
            <person name="Du Y."/>
            <person name="Zhang X."/>
            <person name="Liu Z."/>
            <person name="Sun F."/>
            <person name="Shao Z."/>
        </authorList>
    </citation>
    <scope>NUCLEOTIDE SEQUENCE</scope>
    <source>
        <strain evidence="11">S27-2</strain>
    </source>
</reference>
<keyword evidence="7 9" id="KW-0472">Membrane</keyword>
<protein>
    <submittedName>
        <fullName evidence="11">ABC transporter permease subunit</fullName>
    </submittedName>
</protein>
<dbReference type="InterPro" id="IPR045621">
    <property type="entry name" value="BPD_transp_1_N"/>
</dbReference>
<sequence length="343" mass="38630">MIAYLLRRLNLFVVTIFVVTLATFALNYLFPGDTLENLSGISSHQTAEYNQIVQYHGFDHNIVYQYGMYLQHLWKGDWGISSSSGNDIVEEIKLVLPATLELSVYAMVLSLFIGIPFGFWAGLRHRRPIDLGILSASVLGYSIPVFWLALLLILFFALQLGWLPMSGRISLLYDIPHYSGFILIDILKSDIPNKQDALSNAIRHMILPTLSIALVTATIVIRITRRSVADVMQSDYIRAALARGLTRPQVFWRHGLRNTLLPILPQLVLQFTTLLTNAMIVEVIFSWPGIGNWLMQAVYVQDFPAIRGGVLAVSIVVIIFTLLMDIVLRVINPLKNRDIHGTI</sequence>
<keyword evidence="5 9" id="KW-0812">Transmembrane</keyword>
<evidence type="ECO:0000256" key="2">
    <source>
        <dbReference type="ARBA" id="ARBA00022448"/>
    </source>
</evidence>
<evidence type="ECO:0000259" key="10">
    <source>
        <dbReference type="PROSITE" id="PS50928"/>
    </source>
</evidence>
<feature type="transmembrane region" description="Helical" evidence="9">
    <location>
        <begin position="9"/>
        <end position="30"/>
    </location>
</feature>
<accession>A0A8J6IVN8</accession>
<dbReference type="AlphaFoldDB" id="A0A8J6IVN8"/>
<dbReference type="GO" id="GO:0071916">
    <property type="term" value="F:dipeptide transmembrane transporter activity"/>
    <property type="evidence" value="ECO:0007669"/>
    <property type="project" value="TreeGrafter"/>
</dbReference>
<name>A0A8J6IVN8_9ALTE</name>
<keyword evidence="12" id="KW-1185">Reference proteome</keyword>
<evidence type="ECO:0000256" key="7">
    <source>
        <dbReference type="ARBA" id="ARBA00023136"/>
    </source>
</evidence>
<dbReference type="PANTHER" id="PTHR43163">
    <property type="entry name" value="DIPEPTIDE TRANSPORT SYSTEM PERMEASE PROTEIN DPPB-RELATED"/>
    <property type="match status" value="1"/>
</dbReference>
<gene>
    <name evidence="11" type="ORF">H8B19_11130</name>
</gene>
<dbReference type="Proteomes" id="UP000601768">
    <property type="component" value="Unassembled WGS sequence"/>
</dbReference>
<dbReference type="GO" id="GO:0005886">
    <property type="term" value="C:plasma membrane"/>
    <property type="evidence" value="ECO:0007669"/>
    <property type="project" value="UniProtKB-SubCell"/>
</dbReference>
<dbReference type="InterPro" id="IPR000515">
    <property type="entry name" value="MetI-like"/>
</dbReference>
<proteinExistence type="inferred from homology"/>
<comment type="similarity">
    <text evidence="8">Belongs to the binding-protein-dependent transport system permease family. OppBC subfamily.</text>
</comment>
<comment type="subcellular location">
    <subcellularLocation>
        <location evidence="1">Cell inner membrane</location>
        <topology evidence="1">Multi-pass membrane protein</topology>
    </subcellularLocation>
    <subcellularLocation>
        <location evidence="9">Cell membrane</location>
        <topology evidence="9">Multi-pass membrane protein</topology>
    </subcellularLocation>
</comment>
<keyword evidence="4" id="KW-0997">Cell inner membrane</keyword>
<evidence type="ECO:0000313" key="12">
    <source>
        <dbReference type="Proteomes" id="UP000601768"/>
    </source>
</evidence>
<dbReference type="PROSITE" id="PS50928">
    <property type="entry name" value="ABC_TM1"/>
    <property type="match status" value="1"/>
</dbReference>
<evidence type="ECO:0000313" key="11">
    <source>
        <dbReference type="EMBL" id="MBC3766436.1"/>
    </source>
</evidence>
<dbReference type="Pfam" id="PF00528">
    <property type="entry name" value="BPD_transp_1"/>
    <property type="match status" value="1"/>
</dbReference>
<organism evidence="11 12">
    <name type="scientific">Neptunicella marina</name>
    <dbReference type="NCBI Taxonomy" id="2125989"/>
    <lineage>
        <taxon>Bacteria</taxon>
        <taxon>Pseudomonadati</taxon>
        <taxon>Pseudomonadota</taxon>
        <taxon>Gammaproteobacteria</taxon>
        <taxon>Alteromonadales</taxon>
        <taxon>Alteromonadaceae</taxon>
        <taxon>Neptunicella</taxon>
    </lineage>
</organism>
<keyword evidence="6 9" id="KW-1133">Transmembrane helix</keyword>
<feature type="transmembrane region" description="Helical" evidence="9">
    <location>
        <begin position="133"/>
        <end position="158"/>
    </location>
</feature>
<evidence type="ECO:0000256" key="1">
    <source>
        <dbReference type="ARBA" id="ARBA00004429"/>
    </source>
</evidence>